<accession>A0ABQ8IJ55</accession>
<dbReference type="Proteomes" id="UP000827721">
    <property type="component" value="Unassembled WGS sequence"/>
</dbReference>
<sequence>MEFSSYDEVHSALEYALTLTYGSLTESYQLLSSYYYVIEQQNPGTVIDMKIAPDGKFVYFFMALGASLRGFINFMRPVNSVDGTYLKDKHKGYHVCGSIQEVSKAKLHPCGPKLFIVSVYGTYQRMSENFSSKGRR</sequence>
<name>A0ABQ8IJ55_9ROSI</name>
<organism evidence="1 2">
    <name type="scientific">Xanthoceras sorbifolium</name>
    <dbReference type="NCBI Taxonomy" id="99658"/>
    <lineage>
        <taxon>Eukaryota</taxon>
        <taxon>Viridiplantae</taxon>
        <taxon>Streptophyta</taxon>
        <taxon>Embryophyta</taxon>
        <taxon>Tracheophyta</taxon>
        <taxon>Spermatophyta</taxon>
        <taxon>Magnoliopsida</taxon>
        <taxon>eudicotyledons</taxon>
        <taxon>Gunneridae</taxon>
        <taxon>Pentapetalae</taxon>
        <taxon>rosids</taxon>
        <taxon>malvids</taxon>
        <taxon>Sapindales</taxon>
        <taxon>Sapindaceae</taxon>
        <taxon>Xanthoceroideae</taxon>
        <taxon>Xanthoceras</taxon>
    </lineage>
</organism>
<gene>
    <name evidence="1" type="ORF">JRO89_XS01G0057700</name>
</gene>
<protein>
    <submittedName>
        <fullName evidence="1">Uncharacterized protein</fullName>
    </submittedName>
</protein>
<proteinExistence type="predicted"/>
<evidence type="ECO:0000313" key="1">
    <source>
        <dbReference type="EMBL" id="KAH7576414.1"/>
    </source>
</evidence>
<comment type="caution">
    <text evidence="1">The sequence shown here is derived from an EMBL/GenBank/DDBJ whole genome shotgun (WGS) entry which is preliminary data.</text>
</comment>
<reference evidence="1 2" key="1">
    <citation type="submission" date="2021-02" db="EMBL/GenBank/DDBJ databases">
        <title>Plant Genome Project.</title>
        <authorList>
            <person name="Zhang R.-G."/>
        </authorList>
    </citation>
    <scope>NUCLEOTIDE SEQUENCE [LARGE SCALE GENOMIC DNA]</scope>
    <source>
        <tissue evidence="1">Leaves</tissue>
    </source>
</reference>
<dbReference type="EMBL" id="JAFEMO010000001">
    <property type="protein sequence ID" value="KAH7576414.1"/>
    <property type="molecule type" value="Genomic_DNA"/>
</dbReference>
<evidence type="ECO:0000313" key="2">
    <source>
        <dbReference type="Proteomes" id="UP000827721"/>
    </source>
</evidence>
<dbReference type="PANTHER" id="PTHR31973">
    <property type="entry name" value="POLYPROTEIN, PUTATIVE-RELATED"/>
    <property type="match status" value="1"/>
</dbReference>
<keyword evidence="2" id="KW-1185">Reference proteome</keyword>
<dbReference type="PANTHER" id="PTHR31973:SF195">
    <property type="entry name" value="MUDR FAMILY TRANSPOSASE"/>
    <property type="match status" value="1"/>
</dbReference>